<dbReference type="AlphaFoldDB" id="A0A1B0C5C7"/>
<sequence>MEFVEPNNEKQGDYDGASTSAQASLLQENRRLKAELELMRCSLDNIDVRTMHQLTAEKLERDHRNQQNVALSLRSIH</sequence>
<dbReference type="EnsemblMetazoa" id="GPPI049574-RA">
    <property type="protein sequence ID" value="GPPI049574-PA"/>
    <property type="gene ID" value="GPPI049574"/>
</dbReference>
<organism evidence="2 3">
    <name type="scientific">Glossina palpalis gambiensis</name>
    <dbReference type="NCBI Taxonomy" id="67801"/>
    <lineage>
        <taxon>Eukaryota</taxon>
        <taxon>Metazoa</taxon>
        <taxon>Ecdysozoa</taxon>
        <taxon>Arthropoda</taxon>
        <taxon>Hexapoda</taxon>
        <taxon>Insecta</taxon>
        <taxon>Pterygota</taxon>
        <taxon>Neoptera</taxon>
        <taxon>Endopterygota</taxon>
        <taxon>Diptera</taxon>
        <taxon>Brachycera</taxon>
        <taxon>Muscomorpha</taxon>
        <taxon>Hippoboscoidea</taxon>
        <taxon>Glossinidae</taxon>
        <taxon>Glossina</taxon>
    </lineage>
</organism>
<dbReference type="Proteomes" id="UP000092460">
    <property type="component" value="Unassembled WGS sequence"/>
</dbReference>
<protein>
    <submittedName>
        <fullName evidence="2">Uncharacterized protein</fullName>
    </submittedName>
</protein>
<reference evidence="3" key="1">
    <citation type="submission" date="2015-01" db="EMBL/GenBank/DDBJ databases">
        <authorList>
            <person name="Aksoy S."/>
            <person name="Warren W."/>
            <person name="Wilson R.K."/>
        </authorList>
    </citation>
    <scope>NUCLEOTIDE SEQUENCE [LARGE SCALE GENOMIC DNA]</scope>
    <source>
        <strain evidence="3">IAEA</strain>
    </source>
</reference>
<reference evidence="2" key="2">
    <citation type="submission" date="2020-05" db="UniProtKB">
        <authorList>
            <consortium name="EnsemblMetazoa"/>
        </authorList>
    </citation>
    <scope>IDENTIFICATION</scope>
    <source>
        <strain evidence="2">IAEA</strain>
    </source>
</reference>
<accession>A0A1B0C5C7</accession>
<evidence type="ECO:0000313" key="2">
    <source>
        <dbReference type="EnsemblMetazoa" id="GPPI049574-PA"/>
    </source>
</evidence>
<keyword evidence="3" id="KW-1185">Reference proteome</keyword>
<proteinExistence type="predicted"/>
<feature type="region of interest" description="Disordered" evidence="1">
    <location>
        <begin position="1"/>
        <end position="22"/>
    </location>
</feature>
<evidence type="ECO:0000313" key="3">
    <source>
        <dbReference type="Proteomes" id="UP000092460"/>
    </source>
</evidence>
<evidence type="ECO:0000256" key="1">
    <source>
        <dbReference type="SAM" id="MobiDB-lite"/>
    </source>
</evidence>
<dbReference type="EMBL" id="JXJN01025930">
    <property type="status" value="NOT_ANNOTATED_CDS"/>
    <property type="molecule type" value="Genomic_DNA"/>
</dbReference>
<dbReference type="VEuPathDB" id="VectorBase:GPPI049574"/>
<name>A0A1B0C5C7_9MUSC</name>